<dbReference type="InterPro" id="IPR006076">
    <property type="entry name" value="FAD-dep_OxRdtase"/>
</dbReference>
<dbReference type="PANTHER" id="PTHR13847">
    <property type="entry name" value="SARCOSINE DEHYDROGENASE-RELATED"/>
    <property type="match status" value="1"/>
</dbReference>
<feature type="domain" description="FAD dependent oxidoreductase" evidence="1">
    <location>
        <begin position="52"/>
        <end position="444"/>
    </location>
</feature>
<dbReference type="STRING" id="1450535.A0A317WIC8"/>
<evidence type="ECO:0000313" key="2">
    <source>
        <dbReference type="EMBL" id="PWY85795.1"/>
    </source>
</evidence>
<dbReference type="Gene3D" id="3.30.9.10">
    <property type="entry name" value="D-Amino Acid Oxidase, subunit A, domain 2"/>
    <property type="match status" value="1"/>
</dbReference>
<protein>
    <submittedName>
        <fullName evidence="2">Nucleotide-binding domain-containing protein</fullName>
    </submittedName>
</protein>
<dbReference type="Gene3D" id="3.50.50.60">
    <property type="entry name" value="FAD/NAD(P)-binding domain"/>
    <property type="match status" value="1"/>
</dbReference>
<dbReference type="Proteomes" id="UP000246702">
    <property type="component" value="Unassembled WGS sequence"/>
</dbReference>
<proteinExistence type="predicted"/>
<dbReference type="RefSeq" id="XP_025466812.1">
    <property type="nucleotide sequence ID" value="XM_025614560.1"/>
</dbReference>
<dbReference type="EMBL" id="MSFK01000016">
    <property type="protein sequence ID" value="PWY85795.1"/>
    <property type="molecule type" value="Genomic_DNA"/>
</dbReference>
<evidence type="ECO:0000259" key="1">
    <source>
        <dbReference type="Pfam" id="PF01266"/>
    </source>
</evidence>
<sequence length="489" mass="52688">MSSALEGIYNPGVVDPGVPVQTPTAPFWQSSPHARASHQSPWPGEGEGEVADVIIIGSGITGMTLIRTLLALQPTLNIVLVEARSLCSGATGRNGGHIKTMTFAMWEERKRSFGIAEAVRISEFEFSHLQTMADAIAQDGLTAHCDLQFTEGIEAYYSLKSFEDGLAALRDMQNYVPRLAAMHRVYAGEGLAQLQKTVGLASSSSSSQCVGAIGVPAASLWPYKWVTGVLGPLIDSRKINVQTQTTVQQVLEEPGDDFAIVQTDRGELKGRHIVHATNAWIGHLVPELQPYISPVRGNVVHYGPVTSTAEGSRSPGVSAFGLNPEYSYWLRYGDKDYDYIIQRKDGGVVIGRANTGRIATADDSTTDLAPMVHLRGVGDEVVSSPVLGSSAYITHGWSGILAFSQDGMPFAGRLLGRGREHQWVCGGYHATGMIKAFRTAQFVAGLIAGGTVRDTLGETPRSMLLTEQRFRALRKSLELGQPVLNSPKL</sequence>
<comment type="caution">
    <text evidence="2">The sequence shown here is derived from an EMBL/GenBank/DDBJ whole genome shotgun (WGS) entry which is preliminary data.</text>
</comment>
<dbReference type="InterPro" id="IPR036188">
    <property type="entry name" value="FAD/NAD-bd_sf"/>
</dbReference>
<dbReference type="OrthoDB" id="429143at2759"/>
<dbReference type="GeneID" id="37116703"/>
<name>A0A317WIC8_9EURO</name>
<reference evidence="2 3" key="1">
    <citation type="submission" date="2016-12" db="EMBL/GenBank/DDBJ databases">
        <title>The genomes of Aspergillus section Nigri reveals drivers in fungal speciation.</title>
        <authorList>
            <consortium name="DOE Joint Genome Institute"/>
            <person name="Vesth T.C."/>
            <person name="Nybo J."/>
            <person name="Theobald S."/>
            <person name="Brandl J."/>
            <person name="Frisvad J.C."/>
            <person name="Nielsen K.F."/>
            <person name="Lyhne E.K."/>
            <person name="Kogle M.E."/>
            <person name="Kuo A."/>
            <person name="Riley R."/>
            <person name="Clum A."/>
            <person name="Nolan M."/>
            <person name="Lipzen A."/>
            <person name="Salamov A."/>
            <person name="Henrissat B."/>
            <person name="Wiebenga A."/>
            <person name="De Vries R.P."/>
            <person name="Grigoriev I.V."/>
            <person name="Mortensen U.H."/>
            <person name="Andersen M.R."/>
            <person name="Baker S.E."/>
        </authorList>
    </citation>
    <scope>NUCLEOTIDE SEQUENCE [LARGE SCALE GENOMIC DNA]</scope>
    <source>
        <strain evidence="2 3">CBS 115572</strain>
    </source>
</reference>
<dbReference type="SUPFAM" id="SSF51905">
    <property type="entry name" value="FAD/NAD(P)-binding domain"/>
    <property type="match status" value="1"/>
</dbReference>
<accession>A0A317WIC8</accession>
<dbReference type="AlphaFoldDB" id="A0A317WIC8"/>
<dbReference type="GO" id="GO:0005737">
    <property type="term" value="C:cytoplasm"/>
    <property type="evidence" value="ECO:0007669"/>
    <property type="project" value="TreeGrafter"/>
</dbReference>
<dbReference type="PANTHER" id="PTHR13847:SF260">
    <property type="entry name" value="FAD DEPENDENT OXIDOREDUCTASE DOMAIN-CONTAINING PROTEIN"/>
    <property type="match status" value="1"/>
</dbReference>
<keyword evidence="3" id="KW-1185">Reference proteome</keyword>
<dbReference type="Pfam" id="PF01266">
    <property type="entry name" value="DAO"/>
    <property type="match status" value="1"/>
</dbReference>
<gene>
    <name evidence="2" type="ORF">BO94DRAFT_566526</name>
</gene>
<organism evidence="2 3">
    <name type="scientific">Aspergillus sclerotioniger CBS 115572</name>
    <dbReference type="NCBI Taxonomy" id="1450535"/>
    <lineage>
        <taxon>Eukaryota</taxon>
        <taxon>Fungi</taxon>
        <taxon>Dikarya</taxon>
        <taxon>Ascomycota</taxon>
        <taxon>Pezizomycotina</taxon>
        <taxon>Eurotiomycetes</taxon>
        <taxon>Eurotiomycetidae</taxon>
        <taxon>Eurotiales</taxon>
        <taxon>Aspergillaceae</taxon>
        <taxon>Aspergillus</taxon>
        <taxon>Aspergillus subgen. Circumdati</taxon>
    </lineage>
</organism>
<evidence type="ECO:0000313" key="3">
    <source>
        <dbReference type="Proteomes" id="UP000246702"/>
    </source>
</evidence>